<name>A0A8R1E9F4_CAEJA</name>
<sequence length="113" mass="12767">MSFRRKLPQTVKFLEQTLGATVLNGYNIVGDGTPQALIPILTAQTEIVLPLARRRFAEAEYLDEIYPMIWNNFSDSGYVTMFGEDMSLYGYRISSNLSACASIFQPLLQLCFN</sequence>
<dbReference type="AlphaFoldDB" id="A0A8R1E9F4"/>
<dbReference type="InterPro" id="IPR004245">
    <property type="entry name" value="DUF229"/>
</dbReference>
<dbReference type="GO" id="GO:0005615">
    <property type="term" value="C:extracellular space"/>
    <property type="evidence" value="ECO:0007669"/>
    <property type="project" value="TreeGrafter"/>
</dbReference>
<protein>
    <submittedName>
        <fullName evidence="1">Uncharacterized protein</fullName>
    </submittedName>
</protein>
<dbReference type="PANTHER" id="PTHR10974">
    <property type="entry name" value="FI08016P-RELATED"/>
    <property type="match status" value="1"/>
</dbReference>
<reference evidence="1" key="2">
    <citation type="submission" date="2022-06" db="UniProtKB">
        <authorList>
            <consortium name="EnsemblMetazoa"/>
        </authorList>
    </citation>
    <scope>IDENTIFICATION</scope>
    <source>
        <strain evidence="1">DF5081</strain>
    </source>
</reference>
<dbReference type="Pfam" id="PF02995">
    <property type="entry name" value="DUF229"/>
    <property type="match status" value="1"/>
</dbReference>
<organism evidence="1 2">
    <name type="scientific">Caenorhabditis japonica</name>
    <dbReference type="NCBI Taxonomy" id="281687"/>
    <lineage>
        <taxon>Eukaryota</taxon>
        <taxon>Metazoa</taxon>
        <taxon>Ecdysozoa</taxon>
        <taxon>Nematoda</taxon>
        <taxon>Chromadorea</taxon>
        <taxon>Rhabditida</taxon>
        <taxon>Rhabditina</taxon>
        <taxon>Rhabditomorpha</taxon>
        <taxon>Rhabditoidea</taxon>
        <taxon>Rhabditidae</taxon>
        <taxon>Peloderinae</taxon>
        <taxon>Caenorhabditis</taxon>
    </lineage>
</organism>
<dbReference type="Proteomes" id="UP000005237">
    <property type="component" value="Unassembled WGS sequence"/>
</dbReference>
<keyword evidence="2" id="KW-1185">Reference proteome</keyword>
<evidence type="ECO:0000313" key="2">
    <source>
        <dbReference type="Proteomes" id="UP000005237"/>
    </source>
</evidence>
<proteinExistence type="predicted"/>
<dbReference type="PANTHER" id="PTHR10974:SF1">
    <property type="entry name" value="FI08016P-RELATED"/>
    <property type="match status" value="1"/>
</dbReference>
<evidence type="ECO:0000313" key="1">
    <source>
        <dbReference type="EnsemblMetazoa" id="CJA28782.1"/>
    </source>
</evidence>
<reference evidence="2" key="1">
    <citation type="submission" date="2010-08" db="EMBL/GenBank/DDBJ databases">
        <authorList>
            <consortium name="Caenorhabditis japonica Sequencing Consortium"/>
            <person name="Wilson R.K."/>
        </authorList>
    </citation>
    <scope>NUCLEOTIDE SEQUENCE [LARGE SCALE GENOMIC DNA]</scope>
    <source>
        <strain evidence="2">DF5081</strain>
    </source>
</reference>
<accession>A0A8R1E9F4</accession>
<dbReference type="EnsemblMetazoa" id="CJA28782.1">
    <property type="protein sequence ID" value="CJA28782.1"/>
    <property type="gene ID" value="WBGene00184356"/>
</dbReference>